<dbReference type="NCBIfam" id="TIGR02919">
    <property type="entry name" value="accessory Sec system glycosylation chaperone GtfB"/>
    <property type="match status" value="1"/>
</dbReference>
<evidence type="ECO:0000256" key="1">
    <source>
        <dbReference type="ARBA" id="ARBA00004922"/>
    </source>
</evidence>
<dbReference type="InterPro" id="IPR014268">
    <property type="entry name" value="GtfB"/>
</dbReference>
<evidence type="ECO:0000256" key="4">
    <source>
        <dbReference type="HAMAP-Rule" id="MF_01473"/>
    </source>
</evidence>
<dbReference type="UniPathway" id="UPA00378"/>
<dbReference type="GO" id="GO:0017122">
    <property type="term" value="C:protein N-acetylglucosaminyltransferase complex"/>
    <property type="evidence" value="ECO:0007669"/>
    <property type="project" value="UniProtKB-UniRule"/>
</dbReference>
<evidence type="ECO:0000256" key="2">
    <source>
        <dbReference type="ARBA" id="ARBA00022475"/>
    </source>
</evidence>
<dbReference type="GO" id="GO:0005886">
    <property type="term" value="C:plasma membrane"/>
    <property type="evidence" value="ECO:0007669"/>
    <property type="project" value="UniProtKB-SubCell"/>
</dbReference>
<comment type="similarity">
    <text evidence="4">Belongs to the GtfB family.</text>
</comment>
<reference evidence="5 6" key="1">
    <citation type="journal article" date="2018" name="Front. Microbiol.">
        <title>Description and Comparative Genomics of Macrococcus caseolyticus subsp. hominis subsp. nov., Macrococcus goetzii sp. nov., Macrococcus epidermidis sp. nov., and Macrococcus bohemicus sp. nov., Novel Macrococci From Human Clinical Material With Virulence Potential and Suspected Uptake of Foreign DNA by Natural Transformation.</title>
        <authorList>
            <person name="Maslanova I."/>
            <person name="Wertheimer Z."/>
            <person name="Sedlacek I."/>
            <person name="Svec P."/>
            <person name="Indrakova A."/>
            <person name="Kovarovic V."/>
            <person name="Schumann P."/>
            <person name="Sproer C."/>
            <person name="Kralova S."/>
            <person name="Sedo O."/>
            <person name="Kristofova L."/>
            <person name="Vrbovska V."/>
            <person name="Fuzik T."/>
            <person name="Petras P."/>
            <person name="Zdrahal Z."/>
            <person name="Ruzickova V."/>
            <person name="Doskar J."/>
            <person name="Pantucek R."/>
        </authorList>
    </citation>
    <scope>NUCLEOTIDE SEQUENCE [LARGE SCALE GENOMIC DNA]</scope>
    <source>
        <strain evidence="5 6">01/688</strain>
    </source>
</reference>
<dbReference type="Proteomes" id="UP000249808">
    <property type="component" value="Unassembled WGS sequence"/>
</dbReference>
<comment type="caution">
    <text evidence="5">The sequence shown here is derived from an EMBL/GenBank/DDBJ whole genome shotgun (WGS) entry which is preliminary data.</text>
</comment>
<name>A0A327ZMA6_9STAP</name>
<dbReference type="HAMAP" id="MF_01473">
    <property type="entry name" value="GtfB"/>
    <property type="match status" value="1"/>
</dbReference>
<comment type="function">
    <text evidence="4">Required for polymorphic O-glycosylation of the serine-rich repeat protein in this bacteria. A stabilizing protein that is part of the accessory SecA2/SecY2 system specifically required to export serine-rich repeat cell wall proteins usually encoded upstream in the same operon. The GtfA-GtfB complex adds GlcNAc from UDP-GlcNAc to the substrate protein, attaching the first sugar residue. Stabilizes the glycosylation activity of GtfA. Has no N-acetylglucosaminyl transferase activity on its own.</text>
</comment>
<comment type="subunit">
    <text evidence="4">Forms a heterotetramer with 2 subunits each of GtfA and GtfB. Part of the accessory SecA2/SecY2 protein translocation apparatus.</text>
</comment>
<keyword evidence="3 4" id="KW-0472">Membrane</keyword>
<comment type="subcellular location">
    <subcellularLocation>
        <location evidence="4">Cell membrane</location>
        <topology evidence="4">Peripheral membrane protein</topology>
    </subcellularLocation>
</comment>
<dbReference type="EMBL" id="PZJH01000014">
    <property type="protein sequence ID" value="RAK43580.1"/>
    <property type="molecule type" value="Genomic_DNA"/>
</dbReference>
<dbReference type="GO" id="GO:0031647">
    <property type="term" value="P:regulation of protein stability"/>
    <property type="evidence" value="ECO:0007669"/>
    <property type="project" value="UniProtKB-UniRule"/>
</dbReference>
<gene>
    <name evidence="4 5" type="primary">gtfB</name>
    <name evidence="5" type="ORF">BHU61_13065</name>
</gene>
<protein>
    <recommendedName>
        <fullName evidence="4">UDP-N-acetylglucosamine--peptide N-acetylglucosaminyltransferase stabilizing protein GtfB</fullName>
    </recommendedName>
    <alternativeName>
        <fullName evidence="4">Glycosyltransferase stabilizing protein GtfB</fullName>
    </alternativeName>
</protein>
<keyword evidence="6" id="KW-1185">Reference proteome</keyword>
<organism evidence="5 6">
    <name type="scientific">Macrococcus epidermidis</name>
    <dbReference type="NCBI Taxonomy" id="1902580"/>
    <lineage>
        <taxon>Bacteria</taxon>
        <taxon>Bacillati</taxon>
        <taxon>Bacillota</taxon>
        <taxon>Bacilli</taxon>
        <taxon>Bacillales</taxon>
        <taxon>Staphylococcaceae</taxon>
        <taxon>Macrococcus</taxon>
    </lineage>
</organism>
<accession>A0A327ZMA6</accession>
<evidence type="ECO:0000313" key="5">
    <source>
        <dbReference type="EMBL" id="RAK43580.1"/>
    </source>
</evidence>
<evidence type="ECO:0000256" key="3">
    <source>
        <dbReference type="ARBA" id="ARBA00023136"/>
    </source>
</evidence>
<sequence>MERINRRGAKMINLFEHFNPSTKALYNTLLKAGYTHDTVVIEEDGFLPEGIITPYQFFSNVKVYQNDKGIHFNEIETPDFWEIEGTNTSGTIKDMGELRANIRFRANFKNRIVSHVEWLDKSKQIRFIDYYHQAGFKFATKVFDLRGVPILQTYYDRQGNEVIYENFVTKNIIVSYKAKEYSFVSKVEFVQFFLREAFSQLDGFIINSLSYPFIIVYQMGIKGKDILFWQENIGDDIPGNMKVMFEYDMREFTVAIPDALEFNRVQNVVGHDVKHRIIQSGYLYRYFKKAQFGNQVITLTNSDQVEGIELIVQKLPYYEFHIAAVTEMSSKLMDLNKYNNVVLYPNIKRERVIDLYKKSNIYLDINHGDEILESVKGAFDYQTLILGFNEVAHNKECTAPENLYEIKQIDSLIDLLNNFEKNNNLYYERLNLQKQHANEVSGQQFHKAFKK</sequence>
<comment type="pathway">
    <text evidence="1 4">Protein modification; protein glycosylation.</text>
</comment>
<proteinExistence type="inferred from homology"/>
<evidence type="ECO:0000313" key="6">
    <source>
        <dbReference type="Proteomes" id="UP000249808"/>
    </source>
</evidence>
<keyword evidence="2 4" id="KW-1003">Cell membrane</keyword>
<dbReference type="AlphaFoldDB" id="A0A327ZMA6"/>